<gene>
    <name evidence="2" type="ORF">TBK1r_38890</name>
</gene>
<organism evidence="2 3">
    <name type="scientific">Stieleria magnilauensis</name>
    <dbReference type="NCBI Taxonomy" id="2527963"/>
    <lineage>
        <taxon>Bacteria</taxon>
        <taxon>Pseudomonadati</taxon>
        <taxon>Planctomycetota</taxon>
        <taxon>Planctomycetia</taxon>
        <taxon>Pirellulales</taxon>
        <taxon>Pirellulaceae</taxon>
        <taxon>Stieleria</taxon>
    </lineage>
</organism>
<dbReference type="Gene3D" id="3.40.50.1110">
    <property type="entry name" value="SGNH hydrolase"/>
    <property type="match status" value="1"/>
</dbReference>
<dbReference type="InterPro" id="IPR036514">
    <property type="entry name" value="SGNH_hydro_sf"/>
</dbReference>
<dbReference type="Proteomes" id="UP000318081">
    <property type="component" value="Chromosome"/>
</dbReference>
<dbReference type="Pfam" id="PF16227">
    <property type="entry name" value="DUF4886"/>
    <property type="match status" value="1"/>
</dbReference>
<evidence type="ECO:0000313" key="2">
    <source>
        <dbReference type="EMBL" id="QDV84937.1"/>
    </source>
</evidence>
<dbReference type="SUPFAM" id="SSF52266">
    <property type="entry name" value="SGNH hydrolase"/>
    <property type="match status" value="1"/>
</dbReference>
<dbReference type="RefSeq" id="WP_145213888.1">
    <property type="nucleotide sequence ID" value="NZ_CP036432.1"/>
</dbReference>
<sequence length="326" mass="36294">MMKGFKVCFVVVCCIAHGVFDVGTRASAQEADVRTVRVLTIGNSFAQNACRYLEAIAEADSRCRIVIGTANIGGCTLQKHADLAAKSATDPSEKPYRGEGGKRYSLQDYLAADQWDFVTLQQMSALSYKPETYHPYIEQLVAVVREHAPKAEILIHQTWAYRPDSPLLKSDGLTQQQMYERLASTYDDVADQFDSRILPVGAAFQLARNTAGRDVLVRDPDYNYDHPVYPNLPKQTHSLVTGWHWRTSGDKQELRLDFKHGNTKGCFLAGLVWYEVLTGNDASETSYRPKGVSEDDAVFLRRVAHQAVVGRTAENAAENAAEKASR</sequence>
<accession>A0ABX5XSG4</accession>
<proteinExistence type="predicted"/>
<feature type="domain" description="DUF4886" evidence="1">
    <location>
        <begin position="38"/>
        <end position="219"/>
    </location>
</feature>
<name>A0ABX5XSG4_9BACT</name>
<reference evidence="2 3" key="1">
    <citation type="submission" date="2019-02" db="EMBL/GenBank/DDBJ databases">
        <title>Deep-cultivation of Planctomycetes and their phenomic and genomic characterization uncovers novel biology.</title>
        <authorList>
            <person name="Wiegand S."/>
            <person name="Jogler M."/>
            <person name="Boedeker C."/>
            <person name="Pinto D."/>
            <person name="Vollmers J."/>
            <person name="Rivas-Marin E."/>
            <person name="Kohn T."/>
            <person name="Peeters S.H."/>
            <person name="Heuer A."/>
            <person name="Rast P."/>
            <person name="Oberbeckmann S."/>
            <person name="Bunk B."/>
            <person name="Jeske O."/>
            <person name="Meyerdierks A."/>
            <person name="Storesund J.E."/>
            <person name="Kallscheuer N."/>
            <person name="Luecker S."/>
            <person name="Lage O.M."/>
            <person name="Pohl T."/>
            <person name="Merkel B.J."/>
            <person name="Hornburger P."/>
            <person name="Mueller R.-W."/>
            <person name="Bruemmer F."/>
            <person name="Labrenz M."/>
            <person name="Spormann A.M."/>
            <person name="Op den Camp H."/>
            <person name="Overmann J."/>
            <person name="Amann R."/>
            <person name="Jetten M.S.M."/>
            <person name="Mascher T."/>
            <person name="Medema M.H."/>
            <person name="Devos D.P."/>
            <person name="Kaster A.-K."/>
            <person name="Ovreas L."/>
            <person name="Rohde M."/>
            <person name="Galperin M.Y."/>
            <person name="Jogler C."/>
        </authorList>
    </citation>
    <scope>NUCLEOTIDE SEQUENCE [LARGE SCALE GENOMIC DNA]</scope>
    <source>
        <strain evidence="2 3">TBK1r</strain>
    </source>
</reference>
<evidence type="ECO:0000313" key="3">
    <source>
        <dbReference type="Proteomes" id="UP000318081"/>
    </source>
</evidence>
<dbReference type="InterPro" id="IPR032616">
    <property type="entry name" value="DUF4886"/>
</dbReference>
<protein>
    <recommendedName>
        <fullName evidence="1">DUF4886 domain-containing protein</fullName>
    </recommendedName>
</protein>
<dbReference type="EMBL" id="CP036432">
    <property type="protein sequence ID" value="QDV84937.1"/>
    <property type="molecule type" value="Genomic_DNA"/>
</dbReference>
<keyword evidence="3" id="KW-1185">Reference proteome</keyword>
<evidence type="ECO:0000259" key="1">
    <source>
        <dbReference type="Pfam" id="PF16227"/>
    </source>
</evidence>